<gene>
    <name evidence="3" type="ORF">BSAL_58170</name>
</gene>
<dbReference type="Proteomes" id="UP000051952">
    <property type="component" value="Unassembled WGS sequence"/>
</dbReference>
<reference evidence="4" key="1">
    <citation type="submission" date="2015-09" db="EMBL/GenBank/DDBJ databases">
        <authorList>
            <consortium name="Pathogen Informatics"/>
        </authorList>
    </citation>
    <scope>NUCLEOTIDE SEQUENCE [LARGE SCALE GENOMIC DNA]</scope>
    <source>
        <strain evidence="4">Lake Konstanz</strain>
    </source>
</reference>
<feature type="coiled-coil region" evidence="1">
    <location>
        <begin position="218"/>
        <end position="270"/>
    </location>
</feature>
<accession>A0A0S4IK49</accession>
<name>A0A0S4IK49_BODSA</name>
<feature type="compositionally biased region" description="Basic and acidic residues" evidence="2">
    <location>
        <begin position="189"/>
        <end position="203"/>
    </location>
</feature>
<dbReference type="OrthoDB" id="263553at2759"/>
<feature type="compositionally biased region" description="Polar residues" evidence="2">
    <location>
        <begin position="54"/>
        <end position="71"/>
    </location>
</feature>
<protein>
    <submittedName>
        <fullName evidence="3">Uncharacterized protein</fullName>
    </submittedName>
</protein>
<sequence length="403" mass="44846">MRRSTPNRYSERPPFTTSSQMYNRSTTPVAPPHRRGTSPTVTRSRVEFGRAVQGGQQPTPSQYQRHASPSASAHYPQRHASPSASAFNANHRPRSSPPSDENIGVMLTDLVTLSHNIERYIAENPLAVSGGNQSSPNQRALKAEEIERVVRRVEVHFKARIEELDKIVQEQKEAIVQLSREREMWKRRAEAGGEASSSKRDLEVASDAATPRDTMKDVQNLRQTLAEEKRQRLLVEEQTQHLTEQHTKVVNTLEQRIRKQEKQLQSMVEVFEQHGASHNNPAGGNSNGSGTPRSLKFRQRQLRFDEHPPTPDRTTAAAASSGEPLYAHRVSVSSYANDEITDVIDVSGKSSPLDPSPPSTVVPLEVDADMDDVAAFLANISKELESISSVEAQRQNKIAALSY</sequence>
<evidence type="ECO:0000313" key="4">
    <source>
        <dbReference type="Proteomes" id="UP000051952"/>
    </source>
</evidence>
<feature type="region of interest" description="Disordered" evidence="2">
    <location>
        <begin position="1"/>
        <end position="103"/>
    </location>
</feature>
<organism evidence="3 4">
    <name type="scientific">Bodo saltans</name>
    <name type="common">Flagellated protozoan</name>
    <dbReference type="NCBI Taxonomy" id="75058"/>
    <lineage>
        <taxon>Eukaryota</taxon>
        <taxon>Discoba</taxon>
        <taxon>Euglenozoa</taxon>
        <taxon>Kinetoplastea</taxon>
        <taxon>Metakinetoplastina</taxon>
        <taxon>Eubodonida</taxon>
        <taxon>Bodonidae</taxon>
        <taxon>Bodo</taxon>
    </lineage>
</organism>
<keyword evidence="1" id="KW-0175">Coiled coil</keyword>
<keyword evidence="4" id="KW-1185">Reference proteome</keyword>
<dbReference type="VEuPathDB" id="TriTrypDB:BSAL_58170"/>
<evidence type="ECO:0000313" key="3">
    <source>
        <dbReference type="EMBL" id="CUF01307.1"/>
    </source>
</evidence>
<dbReference type="AlphaFoldDB" id="A0A0S4IK49"/>
<feature type="region of interest" description="Disordered" evidence="2">
    <location>
        <begin position="189"/>
        <end position="211"/>
    </location>
</feature>
<proteinExistence type="predicted"/>
<evidence type="ECO:0000256" key="1">
    <source>
        <dbReference type="SAM" id="Coils"/>
    </source>
</evidence>
<feature type="coiled-coil region" evidence="1">
    <location>
        <begin position="161"/>
        <end position="188"/>
    </location>
</feature>
<dbReference type="EMBL" id="CYKH01000227">
    <property type="protein sequence ID" value="CUF01307.1"/>
    <property type="molecule type" value="Genomic_DNA"/>
</dbReference>
<feature type="compositionally biased region" description="Polar residues" evidence="2">
    <location>
        <begin position="15"/>
        <end position="28"/>
    </location>
</feature>
<evidence type="ECO:0000256" key="2">
    <source>
        <dbReference type="SAM" id="MobiDB-lite"/>
    </source>
</evidence>